<reference evidence="2 3" key="1">
    <citation type="submission" date="2014-05" db="EMBL/GenBank/DDBJ databases">
        <title>Genome Announcement of Sphingobium lucknowense F2.</title>
        <authorList>
            <person name="Lal R."/>
            <person name="Negi V."/>
            <person name="Lata P."/>
            <person name="Sangwan N."/>
            <person name="Gupta S.K."/>
            <person name="Rao D.L.N."/>
            <person name="Das S."/>
        </authorList>
    </citation>
    <scope>NUCLEOTIDE SEQUENCE [LARGE SCALE GENOMIC DNA]</scope>
    <source>
        <strain evidence="2 3">F2</strain>
    </source>
</reference>
<evidence type="ECO:0000313" key="2">
    <source>
        <dbReference type="EMBL" id="KER35178.1"/>
    </source>
</evidence>
<dbReference type="AlphaFoldDB" id="A0A8E0WPS8"/>
<protein>
    <submittedName>
        <fullName evidence="2">Uncharacterized protein</fullName>
    </submittedName>
</protein>
<proteinExistence type="predicted"/>
<feature type="region of interest" description="Disordered" evidence="1">
    <location>
        <begin position="358"/>
        <end position="378"/>
    </location>
</feature>
<gene>
    <name evidence="2" type="ORF">AL00_17635</name>
</gene>
<name>A0A8E0WPS8_9SPHN</name>
<evidence type="ECO:0000256" key="1">
    <source>
        <dbReference type="SAM" id="MobiDB-lite"/>
    </source>
</evidence>
<dbReference type="GeneID" id="29272531"/>
<accession>A0A8E0WPS8</accession>
<organism evidence="2 3">
    <name type="scientific">Sphingobium indicum F2</name>
    <dbReference type="NCBI Taxonomy" id="1450518"/>
    <lineage>
        <taxon>Bacteria</taxon>
        <taxon>Pseudomonadati</taxon>
        <taxon>Pseudomonadota</taxon>
        <taxon>Alphaproteobacteria</taxon>
        <taxon>Sphingomonadales</taxon>
        <taxon>Sphingomonadaceae</taxon>
        <taxon>Sphingobium</taxon>
    </lineage>
</organism>
<dbReference type="RefSeq" id="WP_013039364.1">
    <property type="nucleotide sequence ID" value="NZ_JANF02000082.1"/>
</dbReference>
<evidence type="ECO:0000313" key="3">
    <source>
        <dbReference type="Proteomes" id="UP000028135"/>
    </source>
</evidence>
<dbReference type="Proteomes" id="UP000028135">
    <property type="component" value="Unassembled WGS sequence"/>
</dbReference>
<sequence>MLKYENETIINKETEMNTTTLPTKSKPKKPNINAMLDETVSLMNQRKHKNIALSDESNNWFDLVQAFRAKIENDQGILNRHEVAGRSILYSQLADAYKIGLELVNDKYLAAITSLLHHHSIAGAKKAIDVVRNNRINREWNAENPDAVQRELQEEISPWVQVVKLLYGKWIDTTKMTDTEKKAYAETIGIKGNLSQFATIKNPAAEAKSAYQEWSPNRSAEKYAVVFRYMHDNGITPDEVASYIETFNLSPYGAKLLGIERAGRAAANAGKTAKPESKEVIDKRNAYVARAEARKNWNVFAVEKPNTFPSKLTYARAVLKQEGDELVIILVDDADKPMEESAYVNLAVKLGKPLLDKENEQAAERSKQVDEASKSRELHLTHGPLARKLAELKADGADGGAIAEKVMALLEAEEKKLAGTKAIEGFADMEAN</sequence>
<dbReference type="EMBL" id="JANF02000082">
    <property type="protein sequence ID" value="KER35178.1"/>
    <property type="molecule type" value="Genomic_DNA"/>
</dbReference>
<comment type="caution">
    <text evidence="2">The sequence shown here is derived from an EMBL/GenBank/DDBJ whole genome shotgun (WGS) entry which is preliminary data.</text>
</comment>